<comment type="caution">
    <text evidence="1">The sequence shown here is derived from an EMBL/GenBank/DDBJ whole genome shotgun (WGS) entry which is preliminary data.</text>
</comment>
<organism evidence="1 2">
    <name type="scientific">Streptomyces stramineus</name>
    <dbReference type="NCBI Taxonomy" id="173861"/>
    <lineage>
        <taxon>Bacteria</taxon>
        <taxon>Bacillati</taxon>
        <taxon>Actinomycetota</taxon>
        <taxon>Actinomycetes</taxon>
        <taxon>Kitasatosporales</taxon>
        <taxon>Streptomycetaceae</taxon>
        <taxon>Streptomyces</taxon>
    </lineage>
</organism>
<reference evidence="1 2" key="1">
    <citation type="journal article" date="2019" name="Int. J. Syst. Evol. Microbiol.">
        <title>The Global Catalogue of Microorganisms (GCM) 10K type strain sequencing project: providing services to taxonomists for standard genome sequencing and annotation.</title>
        <authorList>
            <consortium name="The Broad Institute Genomics Platform"/>
            <consortium name="The Broad Institute Genome Sequencing Center for Infectious Disease"/>
            <person name="Wu L."/>
            <person name="Ma J."/>
        </authorList>
    </citation>
    <scope>NUCLEOTIDE SEQUENCE [LARGE SCALE GENOMIC DNA]</scope>
    <source>
        <strain evidence="1 2">JCM 10649</strain>
    </source>
</reference>
<protein>
    <submittedName>
        <fullName evidence="1">Uncharacterized protein</fullName>
    </submittedName>
</protein>
<gene>
    <name evidence="1" type="ORF">GCM10009544_46760</name>
</gene>
<keyword evidence="2" id="KW-1185">Reference proteome</keyword>
<sequence length="56" mass="5628">MTAGLFLVAVHGVAPATAGQTCGWLRDLDERVPVAPFLVPGPGGGLVCGRVVKGGR</sequence>
<evidence type="ECO:0000313" key="1">
    <source>
        <dbReference type="EMBL" id="GAA0479475.1"/>
    </source>
</evidence>
<proteinExistence type="predicted"/>
<accession>A0ABN1ALF7</accession>
<dbReference type="Proteomes" id="UP001499895">
    <property type="component" value="Unassembled WGS sequence"/>
</dbReference>
<name>A0ABN1ALF7_9ACTN</name>
<evidence type="ECO:0000313" key="2">
    <source>
        <dbReference type="Proteomes" id="UP001499895"/>
    </source>
</evidence>
<dbReference type="RefSeq" id="WP_344094031.1">
    <property type="nucleotide sequence ID" value="NZ_BAAAHB010000062.1"/>
</dbReference>
<dbReference type="EMBL" id="BAAAHB010000062">
    <property type="protein sequence ID" value="GAA0479475.1"/>
    <property type="molecule type" value="Genomic_DNA"/>
</dbReference>